<sequence>MYENAWMFCNKVCKGNLCTITNRRSGDAKQTELLRVAIAHPLITKEMHIGRKRIKKVFKSPS</sequence>
<dbReference type="WBParaSite" id="Hba_04086">
    <property type="protein sequence ID" value="Hba_04086"/>
    <property type="gene ID" value="Hba_04086"/>
</dbReference>
<keyword evidence="1" id="KW-1185">Reference proteome</keyword>
<proteinExistence type="predicted"/>
<name>A0A1I7WGG6_HETBA</name>
<protein>
    <submittedName>
        <fullName evidence="2">ABC transporter ATP-binding protein</fullName>
    </submittedName>
</protein>
<evidence type="ECO:0000313" key="2">
    <source>
        <dbReference type="WBParaSite" id="Hba_04086"/>
    </source>
</evidence>
<evidence type="ECO:0000313" key="1">
    <source>
        <dbReference type="Proteomes" id="UP000095283"/>
    </source>
</evidence>
<dbReference type="Proteomes" id="UP000095283">
    <property type="component" value="Unplaced"/>
</dbReference>
<dbReference type="AlphaFoldDB" id="A0A1I7WGG6"/>
<organism evidence="1 2">
    <name type="scientific">Heterorhabditis bacteriophora</name>
    <name type="common">Entomopathogenic nematode worm</name>
    <dbReference type="NCBI Taxonomy" id="37862"/>
    <lineage>
        <taxon>Eukaryota</taxon>
        <taxon>Metazoa</taxon>
        <taxon>Ecdysozoa</taxon>
        <taxon>Nematoda</taxon>
        <taxon>Chromadorea</taxon>
        <taxon>Rhabditida</taxon>
        <taxon>Rhabditina</taxon>
        <taxon>Rhabditomorpha</taxon>
        <taxon>Strongyloidea</taxon>
        <taxon>Heterorhabditidae</taxon>
        <taxon>Heterorhabditis</taxon>
    </lineage>
</organism>
<reference evidence="2" key="1">
    <citation type="submission" date="2016-11" db="UniProtKB">
        <authorList>
            <consortium name="WormBaseParasite"/>
        </authorList>
    </citation>
    <scope>IDENTIFICATION</scope>
</reference>
<accession>A0A1I7WGG6</accession>